<reference evidence="9" key="1">
    <citation type="journal article" date="2019" name="Int. J. Syst. Evol. Microbiol.">
        <title>The Global Catalogue of Microorganisms (GCM) 10K type strain sequencing project: providing services to taxonomists for standard genome sequencing and annotation.</title>
        <authorList>
            <consortium name="The Broad Institute Genomics Platform"/>
            <consortium name="The Broad Institute Genome Sequencing Center for Infectious Disease"/>
            <person name="Wu L."/>
            <person name="Ma J."/>
        </authorList>
    </citation>
    <scope>NUCLEOTIDE SEQUENCE [LARGE SCALE GENOMIC DNA]</scope>
    <source>
        <strain evidence="9">JCM 31696</strain>
    </source>
</reference>
<dbReference type="InterPro" id="IPR013525">
    <property type="entry name" value="ABC2_TM"/>
</dbReference>
<dbReference type="PANTHER" id="PTHR43229:SF2">
    <property type="entry name" value="NODULATION PROTEIN J"/>
    <property type="match status" value="1"/>
</dbReference>
<feature type="transmembrane region" description="Helical" evidence="6">
    <location>
        <begin position="78"/>
        <end position="98"/>
    </location>
</feature>
<evidence type="ECO:0000256" key="4">
    <source>
        <dbReference type="ARBA" id="ARBA00023136"/>
    </source>
</evidence>
<dbReference type="InterPro" id="IPR051784">
    <property type="entry name" value="Nod_factor_ABC_transporter"/>
</dbReference>
<evidence type="ECO:0000256" key="6">
    <source>
        <dbReference type="RuleBase" id="RU361157"/>
    </source>
</evidence>
<feature type="transmembrane region" description="Helical" evidence="6">
    <location>
        <begin position="50"/>
        <end position="72"/>
    </location>
</feature>
<feature type="domain" description="ABC transmembrane type-2" evidence="7">
    <location>
        <begin position="39"/>
        <end position="265"/>
    </location>
</feature>
<comment type="similarity">
    <text evidence="6">Belongs to the ABC-2 integral membrane protein family.</text>
</comment>
<accession>A0ABW3CMA4</accession>
<evidence type="ECO:0000256" key="3">
    <source>
        <dbReference type="ARBA" id="ARBA00022989"/>
    </source>
</evidence>
<evidence type="ECO:0000256" key="1">
    <source>
        <dbReference type="ARBA" id="ARBA00004141"/>
    </source>
</evidence>
<proteinExistence type="inferred from homology"/>
<sequence length="268" mass="29419">MTTQTQARAQAAPLKRFEMAPVRGIWRHELALFKRYWGSQSFASTVEPTFFLLAFGSGFGSMVGLVAGYRYIDFVATGVVGVAALFTSVFPGMFNGYIRRVFQHTYDAMLAAPVDVHELVTGEALWIAAKSAVYSCTPLVVALFFGLDPSFGMLLVPFIVFCAALGFGLFGMWTSSVVPSINSFDYVITGVVTPLFLIAGTFFPIDSLPEWAQIASLLNPLYHTVELVRHAVFGLQPVEDLGHLAVVLAFAALMWIIAVRGMRRRLID</sequence>
<evidence type="ECO:0000313" key="8">
    <source>
        <dbReference type="EMBL" id="MFD0854701.1"/>
    </source>
</evidence>
<name>A0ABW3CMA4_9ACTN</name>
<comment type="caution">
    <text evidence="8">The sequence shown here is derived from an EMBL/GenBank/DDBJ whole genome shotgun (WGS) entry which is preliminary data.</text>
</comment>
<dbReference type="PRINTS" id="PR00164">
    <property type="entry name" value="ABC2TRNSPORT"/>
</dbReference>
<feature type="transmembrane region" description="Helical" evidence="6">
    <location>
        <begin position="241"/>
        <end position="259"/>
    </location>
</feature>
<dbReference type="Proteomes" id="UP001597083">
    <property type="component" value="Unassembled WGS sequence"/>
</dbReference>
<dbReference type="PROSITE" id="PS51012">
    <property type="entry name" value="ABC_TM2"/>
    <property type="match status" value="1"/>
</dbReference>
<keyword evidence="6" id="KW-1003">Cell membrane</keyword>
<dbReference type="PANTHER" id="PTHR43229">
    <property type="entry name" value="NODULATION PROTEIN J"/>
    <property type="match status" value="1"/>
</dbReference>
<dbReference type="PIRSF" id="PIRSF006648">
    <property type="entry name" value="DrrB"/>
    <property type="match status" value="1"/>
</dbReference>
<keyword evidence="6" id="KW-0813">Transport</keyword>
<feature type="transmembrane region" description="Helical" evidence="6">
    <location>
        <begin position="151"/>
        <end position="174"/>
    </location>
</feature>
<feature type="transmembrane region" description="Helical" evidence="6">
    <location>
        <begin position="119"/>
        <end position="145"/>
    </location>
</feature>
<gene>
    <name evidence="8" type="ORF">ACFQ07_20855</name>
</gene>
<keyword evidence="3 6" id="KW-1133">Transmembrane helix</keyword>
<evidence type="ECO:0000313" key="9">
    <source>
        <dbReference type="Proteomes" id="UP001597083"/>
    </source>
</evidence>
<comment type="subcellular location">
    <subcellularLocation>
        <location evidence="6">Cell membrane</location>
        <topology evidence="6">Multi-pass membrane protein</topology>
    </subcellularLocation>
    <subcellularLocation>
        <location evidence="1">Membrane</location>
        <topology evidence="1">Multi-pass membrane protein</topology>
    </subcellularLocation>
</comment>
<evidence type="ECO:0000256" key="5">
    <source>
        <dbReference type="ARBA" id="ARBA00023251"/>
    </source>
</evidence>
<dbReference type="InterPro" id="IPR047817">
    <property type="entry name" value="ABC2_TM_bact-type"/>
</dbReference>
<keyword evidence="2 6" id="KW-0812">Transmembrane</keyword>
<dbReference type="Pfam" id="PF01061">
    <property type="entry name" value="ABC2_membrane"/>
    <property type="match status" value="1"/>
</dbReference>
<keyword evidence="4 6" id="KW-0472">Membrane</keyword>
<evidence type="ECO:0000256" key="2">
    <source>
        <dbReference type="ARBA" id="ARBA00022692"/>
    </source>
</evidence>
<organism evidence="8 9">
    <name type="scientific">Actinomadura adrarensis</name>
    <dbReference type="NCBI Taxonomy" id="1819600"/>
    <lineage>
        <taxon>Bacteria</taxon>
        <taxon>Bacillati</taxon>
        <taxon>Actinomycetota</taxon>
        <taxon>Actinomycetes</taxon>
        <taxon>Streptosporangiales</taxon>
        <taxon>Thermomonosporaceae</taxon>
        <taxon>Actinomadura</taxon>
    </lineage>
</organism>
<keyword evidence="9" id="KW-1185">Reference proteome</keyword>
<protein>
    <recommendedName>
        <fullName evidence="6">Transport permease protein</fullName>
    </recommendedName>
</protein>
<dbReference type="InterPro" id="IPR000412">
    <property type="entry name" value="ABC_2_transport"/>
</dbReference>
<feature type="transmembrane region" description="Helical" evidence="6">
    <location>
        <begin position="186"/>
        <end position="205"/>
    </location>
</feature>
<keyword evidence="5" id="KW-0046">Antibiotic resistance</keyword>
<dbReference type="EMBL" id="JBHTIR010003119">
    <property type="protein sequence ID" value="MFD0854701.1"/>
    <property type="molecule type" value="Genomic_DNA"/>
</dbReference>
<evidence type="ECO:0000259" key="7">
    <source>
        <dbReference type="PROSITE" id="PS51012"/>
    </source>
</evidence>